<evidence type="ECO:0000256" key="1">
    <source>
        <dbReference type="ARBA" id="ARBA00022603"/>
    </source>
</evidence>
<dbReference type="EMBL" id="PYBW01000004">
    <property type="protein sequence ID" value="PYC88406.1"/>
    <property type="molecule type" value="Genomic_DNA"/>
</dbReference>
<dbReference type="Proteomes" id="UP000248039">
    <property type="component" value="Unassembled WGS sequence"/>
</dbReference>
<dbReference type="RefSeq" id="WP_110664525.1">
    <property type="nucleotide sequence ID" value="NZ_PYBW01000004.1"/>
</dbReference>
<reference evidence="5 6" key="1">
    <citation type="submission" date="2018-03" db="EMBL/GenBank/DDBJ databases">
        <title>Bioinformatic expansion and discovery of thiopeptide antibiotics.</title>
        <authorList>
            <person name="Schwalen C.J."/>
            <person name="Hudson G.A."/>
            <person name="Mitchell D.A."/>
        </authorList>
    </citation>
    <scope>NUCLEOTIDE SEQUENCE [LARGE SCALE GENOMIC DNA]</scope>
    <source>
        <strain evidence="5 6">ATCC 21389</strain>
    </source>
</reference>
<accession>A0A2V4NWK8</accession>
<protein>
    <submittedName>
        <fullName evidence="5">Methyltransferase</fullName>
    </submittedName>
</protein>
<dbReference type="NCBIfam" id="TIGR00537">
    <property type="entry name" value="hemK_rel_arch"/>
    <property type="match status" value="1"/>
</dbReference>
<keyword evidence="3" id="KW-0949">S-adenosyl-L-methionine</keyword>
<dbReference type="GO" id="GO:0008276">
    <property type="term" value="F:protein methyltransferase activity"/>
    <property type="evidence" value="ECO:0007669"/>
    <property type="project" value="TreeGrafter"/>
</dbReference>
<evidence type="ECO:0000313" key="5">
    <source>
        <dbReference type="EMBL" id="PYC88406.1"/>
    </source>
</evidence>
<sequence length="218" mass="23023">MLLIRPPGVYPPQGDTALLAECVRREPLDGRSRVLDLCTGTGAVALTAARTGARVTAVDLSWRAVVTAWCNSRLHRRRIRLRRGDLLAPVTGGRFELVTANPPYVPVDPQGAGAAPAAALAWDAGPDGRLVLDRICRAVAPVLAPGGSVLIVQSALADVSATLALLREGGLRASVVARRRQPFGPVMTARAALFERLGLIAPGQREEALVVVRGVRGR</sequence>
<dbReference type="AlphaFoldDB" id="A0A2V4NWK8"/>
<evidence type="ECO:0000313" key="6">
    <source>
        <dbReference type="Proteomes" id="UP000248039"/>
    </source>
</evidence>
<dbReference type="InterPro" id="IPR007848">
    <property type="entry name" value="Small_mtfrase_dom"/>
</dbReference>
<dbReference type="GO" id="GO:0032259">
    <property type="term" value="P:methylation"/>
    <property type="evidence" value="ECO:0007669"/>
    <property type="project" value="UniProtKB-KW"/>
</dbReference>
<dbReference type="InterPro" id="IPR052190">
    <property type="entry name" value="Euk-Arch_PrmC-MTase"/>
</dbReference>
<comment type="caution">
    <text evidence="5">The sequence shown here is derived from an EMBL/GenBank/DDBJ whole genome shotgun (WGS) entry which is preliminary data.</text>
</comment>
<proteinExistence type="predicted"/>
<dbReference type="OrthoDB" id="8746524at2"/>
<dbReference type="InterPro" id="IPR004557">
    <property type="entry name" value="PrmC-related"/>
</dbReference>
<dbReference type="CDD" id="cd02440">
    <property type="entry name" value="AdoMet_MTases"/>
    <property type="match status" value="1"/>
</dbReference>
<keyword evidence="1 5" id="KW-0489">Methyltransferase</keyword>
<dbReference type="SUPFAM" id="SSF53335">
    <property type="entry name" value="S-adenosyl-L-methionine-dependent methyltransferases"/>
    <property type="match status" value="1"/>
</dbReference>
<evidence type="ECO:0000256" key="3">
    <source>
        <dbReference type="ARBA" id="ARBA00022691"/>
    </source>
</evidence>
<dbReference type="GO" id="GO:0035657">
    <property type="term" value="C:eRF1 methyltransferase complex"/>
    <property type="evidence" value="ECO:0007669"/>
    <property type="project" value="TreeGrafter"/>
</dbReference>
<dbReference type="Pfam" id="PF05175">
    <property type="entry name" value="MTS"/>
    <property type="match status" value="1"/>
</dbReference>
<evidence type="ECO:0000256" key="2">
    <source>
        <dbReference type="ARBA" id="ARBA00022679"/>
    </source>
</evidence>
<dbReference type="PANTHER" id="PTHR45875:SF1">
    <property type="entry name" value="METHYLTRANSFERASE N6AMT1"/>
    <property type="match status" value="1"/>
</dbReference>
<dbReference type="PANTHER" id="PTHR45875">
    <property type="entry name" value="METHYLTRANSFERASE N6AMT1"/>
    <property type="match status" value="1"/>
</dbReference>
<evidence type="ECO:0000259" key="4">
    <source>
        <dbReference type="Pfam" id="PF05175"/>
    </source>
</evidence>
<feature type="domain" description="Methyltransferase small" evidence="4">
    <location>
        <begin position="16"/>
        <end position="104"/>
    </location>
</feature>
<dbReference type="InterPro" id="IPR029063">
    <property type="entry name" value="SAM-dependent_MTases_sf"/>
</dbReference>
<organism evidence="5 6">
    <name type="scientific">Streptomyces tateyamensis</name>
    <dbReference type="NCBI Taxonomy" id="565073"/>
    <lineage>
        <taxon>Bacteria</taxon>
        <taxon>Bacillati</taxon>
        <taxon>Actinomycetota</taxon>
        <taxon>Actinomycetes</taxon>
        <taxon>Kitasatosporales</taxon>
        <taxon>Streptomycetaceae</taxon>
        <taxon>Streptomyces</taxon>
    </lineage>
</organism>
<keyword evidence="2 5" id="KW-0808">Transferase</keyword>
<dbReference type="GO" id="GO:0008757">
    <property type="term" value="F:S-adenosylmethionine-dependent methyltransferase activity"/>
    <property type="evidence" value="ECO:0007669"/>
    <property type="project" value="TreeGrafter"/>
</dbReference>
<name>A0A2V4NWK8_9ACTN</name>
<gene>
    <name evidence="5" type="ORF">C7C46_00580</name>
</gene>
<dbReference type="Gene3D" id="3.40.50.150">
    <property type="entry name" value="Vaccinia Virus protein VP39"/>
    <property type="match status" value="1"/>
</dbReference>
<keyword evidence="6" id="KW-1185">Reference proteome</keyword>